<evidence type="ECO:0000256" key="6">
    <source>
        <dbReference type="ARBA" id="ARBA00023062"/>
    </source>
</evidence>
<reference evidence="10 11" key="1">
    <citation type="submission" date="2022-08" db="EMBL/GenBank/DDBJ databases">
        <title>Proteogenomics of the novel Dehalobacterium formicoaceticum strain EZ94 highlights a key role of methyltransferases during anaerobic dichloromethane degradation.</title>
        <authorList>
            <person name="Wasmund K."/>
        </authorList>
    </citation>
    <scope>NUCLEOTIDE SEQUENCE [LARGE SCALE GENOMIC DNA]</scope>
    <source>
        <strain evidence="10 11">EZ94</strain>
    </source>
</reference>
<dbReference type="InterPro" id="IPR015590">
    <property type="entry name" value="Aldehyde_DH_dom"/>
</dbReference>
<keyword evidence="6" id="KW-0642">Proline metabolism</keyword>
<dbReference type="InterPro" id="IPR050485">
    <property type="entry name" value="Proline_metab_enzyme"/>
</dbReference>
<dbReference type="Proteomes" id="UP001524944">
    <property type="component" value="Unassembled WGS sequence"/>
</dbReference>
<dbReference type="EC" id="1.2.1.88" evidence="3"/>
<evidence type="ECO:0000313" key="10">
    <source>
        <dbReference type="EMBL" id="MCR6545213.1"/>
    </source>
</evidence>
<evidence type="ECO:0000256" key="8">
    <source>
        <dbReference type="ARBA" id="ARBA00048142"/>
    </source>
</evidence>
<keyword evidence="4 10" id="KW-0560">Oxidoreductase</keyword>
<evidence type="ECO:0000256" key="3">
    <source>
        <dbReference type="ARBA" id="ARBA00012884"/>
    </source>
</evidence>
<dbReference type="PANTHER" id="PTHR42862">
    <property type="entry name" value="DELTA-1-PYRROLINE-5-CARBOXYLATE DEHYDROGENASE 1, ISOFORM A-RELATED"/>
    <property type="match status" value="1"/>
</dbReference>
<dbReference type="PROSITE" id="PS00070">
    <property type="entry name" value="ALDEHYDE_DEHYDR_CYS"/>
    <property type="match status" value="1"/>
</dbReference>
<keyword evidence="11" id="KW-1185">Reference proteome</keyword>
<dbReference type="InterPro" id="IPR016160">
    <property type="entry name" value="Ald_DH_CS_CYS"/>
</dbReference>
<comment type="catalytic activity">
    <reaction evidence="8">
        <text>L-glutamate 5-semialdehyde + NAD(+) + H2O = L-glutamate + NADH + 2 H(+)</text>
        <dbReference type="Rhea" id="RHEA:30235"/>
        <dbReference type="ChEBI" id="CHEBI:15377"/>
        <dbReference type="ChEBI" id="CHEBI:15378"/>
        <dbReference type="ChEBI" id="CHEBI:29985"/>
        <dbReference type="ChEBI" id="CHEBI:57540"/>
        <dbReference type="ChEBI" id="CHEBI:57945"/>
        <dbReference type="ChEBI" id="CHEBI:58066"/>
        <dbReference type="EC" id="1.2.1.88"/>
    </reaction>
</comment>
<comment type="similarity">
    <text evidence="2">Belongs to the aldehyde dehydrogenase family.</text>
</comment>
<dbReference type="CDD" id="cd07123">
    <property type="entry name" value="ALDH_F4-17_P5CDH"/>
    <property type="match status" value="1"/>
</dbReference>
<sequence length="530" mass="58823">MRNSISKELKFKNEKVLKYLPESPERKELEAELINLKNSLVDIPVIINGKEIRTGNKGQCILPHNKNKVIGEYHKAGKKEVEMAIEAALKAKANWESLHWESRVAIFMKAAELASGKWRAKLNAATMLCQGKTYKQAEIDSACELIDFMRYNASCLHQIYSEQPISSDGIWNRTEYRPLEGFIFAVSPFNFTAIGSNLVGAPVIAGNTALWKPAAVAVYSAYLVFKLFQEAGIPDGVINFIPGNSQDIGDLILTNENLSGIHFTGSTKVFQDMWRSVGTNIDKYKTFPRLVGETGGKNFVIGHASANIEALSRGLLEGAFEYQGQKCSAASRAYIASSIWTEVKENLLEKVRNVKIGDVEDFNNFMGAVIDKKAFESITSYIEFVKNSDEAEIIIGGKYDDSIGYFIEPTIVVTNNPHLRTMEEEIFGPVLTIYVYKDEDFADTLRLCDSTSKYGLTGSIFAVDRYAIAQAENELVNAAGNFYINDRPTGAVVGQQPFGGARLSGTNDKAGSKINLMRWMSIRAIKEKLN</sequence>
<comment type="caution">
    <text evidence="10">The sequence shown here is derived from an EMBL/GenBank/DDBJ whole genome shotgun (WGS) entry which is preliminary data.</text>
</comment>
<dbReference type="EMBL" id="JANPWE010000002">
    <property type="protein sequence ID" value="MCR6545213.1"/>
    <property type="molecule type" value="Genomic_DNA"/>
</dbReference>
<evidence type="ECO:0000256" key="5">
    <source>
        <dbReference type="ARBA" id="ARBA00023027"/>
    </source>
</evidence>
<accession>A0ABT1Y3R7</accession>
<proteinExistence type="inferred from homology"/>
<dbReference type="InterPro" id="IPR016161">
    <property type="entry name" value="Ald_DH/histidinol_DH"/>
</dbReference>
<dbReference type="GO" id="GO:0003842">
    <property type="term" value="F:L-glutamate gamma-semialdehyde dehydrogenase activity"/>
    <property type="evidence" value="ECO:0007669"/>
    <property type="project" value="UniProtKB-EC"/>
</dbReference>
<dbReference type="InterPro" id="IPR016163">
    <property type="entry name" value="Ald_DH_C"/>
</dbReference>
<keyword evidence="5" id="KW-0520">NAD</keyword>
<name>A0ABT1Y3R7_9FIRM</name>
<dbReference type="RefSeq" id="WP_089608875.1">
    <property type="nucleotide sequence ID" value="NZ_CP022121.1"/>
</dbReference>
<evidence type="ECO:0000259" key="9">
    <source>
        <dbReference type="Pfam" id="PF00171"/>
    </source>
</evidence>
<evidence type="ECO:0000256" key="7">
    <source>
        <dbReference type="ARBA" id="ARBA00032259"/>
    </source>
</evidence>
<dbReference type="Gene3D" id="3.40.605.10">
    <property type="entry name" value="Aldehyde Dehydrogenase, Chain A, domain 1"/>
    <property type="match status" value="1"/>
</dbReference>
<dbReference type="InterPro" id="IPR005931">
    <property type="entry name" value="P5CDH/ALDH4A1"/>
</dbReference>
<gene>
    <name evidence="10" type="primary">pruA</name>
    <name evidence="10" type="ORF">NVS47_06745</name>
</gene>
<comment type="pathway">
    <text evidence="1">Amino-acid degradation; L-proline degradation into L-glutamate; L-glutamate from L-proline: step 2/2.</text>
</comment>
<dbReference type="SUPFAM" id="SSF53720">
    <property type="entry name" value="ALDH-like"/>
    <property type="match status" value="1"/>
</dbReference>
<evidence type="ECO:0000256" key="2">
    <source>
        <dbReference type="ARBA" id="ARBA00009986"/>
    </source>
</evidence>
<dbReference type="PANTHER" id="PTHR42862:SF1">
    <property type="entry name" value="DELTA-1-PYRROLINE-5-CARBOXYLATE DEHYDROGENASE 2, ISOFORM A-RELATED"/>
    <property type="match status" value="1"/>
</dbReference>
<evidence type="ECO:0000256" key="1">
    <source>
        <dbReference type="ARBA" id="ARBA00004786"/>
    </source>
</evidence>
<evidence type="ECO:0000313" key="11">
    <source>
        <dbReference type="Proteomes" id="UP001524944"/>
    </source>
</evidence>
<evidence type="ECO:0000256" key="4">
    <source>
        <dbReference type="ARBA" id="ARBA00023002"/>
    </source>
</evidence>
<dbReference type="InterPro" id="IPR016162">
    <property type="entry name" value="Ald_DH_N"/>
</dbReference>
<dbReference type="Gene3D" id="3.40.309.10">
    <property type="entry name" value="Aldehyde Dehydrogenase, Chain A, domain 2"/>
    <property type="match status" value="1"/>
</dbReference>
<organism evidence="10 11">
    <name type="scientific">Dehalobacterium formicoaceticum</name>
    <dbReference type="NCBI Taxonomy" id="51515"/>
    <lineage>
        <taxon>Bacteria</taxon>
        <taxon>Bacillati</taxon>
        <taxon>Bacillota</taxon>
        <taxon>Clostridia</taxon>
        <taxon>Eubacteriales</taxon>
        <taxon>Peptococcaceae</taxon>
        <taxon>Dehalobacterium</taxon>
    </lineage>
</organism>
<protein>
    <recommendedName>
        <fullName evidence="7">L-glutamate gamma-semialdehyde dehydrogenase</fullName>
        <ecNumber evidence="3">1.2.1.88</ecNumber>
    </recommendedName>
    <alternativeName>
        <fullName evidence="7">L-glutamate gamma-semialdehyde dehydrogenase</fullName>
    </alternativeName>
</protein>
<dbReference type="NCBIfam" id="TIGR01236">
    <property type="entry name" value="D1pyr5carbox1"/>
    <property type="match status" value="1"/>
</dbReference>
<feature type="domain" description="Aldehyde dehydrogenase" evidence="9">
    <location>
        <begin position="58"/>
        <end position="524"/>
    </location>
</feature>
<dbReference type="Pfam" id="PF00171">
    <property type="entry name" value="Aldedh"/>
    <property type="match status" value="1"/>
</dbReference>